<evidence type="ECO:0000256" key="3">
    <source>
        <dbReference type="PIRSR" id="PIRSR607837-1"/>
    </source>
</evidence>
<sequence>METLNGFIGSWMSHRKALIELLDTVGDDQIHYKPWDEAMSFSELVLHITGATGMFATTVKNGVFTPPAESAKVETINQLKEIVQSETEQTKSVLEGLSNEQLEQIIEFAGMNMPGSVLLESGKDHEVHHKGQLFTYARMMGITTLPFFISR</sequence>
<dbReference type="STRING" id="930152.SAMN05216565_103100"/>
<dbReference type="SUPFAM" id="SSF109854">
    <property type="entry name" value="DinB/YfiT-like putative metalloenzymes"/>
    <property type="match status" value="1"/>
</dbReference>
<gene>
    <name evidence="4" type="ORF">SAMN05216565_103100</name>
</gene>
<dbReference type="Pfam" id="PF05163">
    <property type="entry name" value="DinB"/>
    <property type="match status" value="1"/>
</dbReference>
<comment type="similarity">
    <text evidence="1">Belongs to the DinB family.</text>
</comment>
<evidence type="ECO:0000313" key="4">
    <source>
        <dbReference type="EMBL" id="SDP44808.1"/>
    </source>
</evidence>
<feature type="binding site" evidence="3">
    <location>
        <position position="129"/>
    </location>
    <ligand>
        <name>a divalent metal cation</name>
        <dbReference type="ChEBI" id="CHEBI:60240"/>
    </ligand>
</feature>
<dbReference type="Proteomes" id="UP000199159">
    <property type="component" value="Unassembled WGS sequence"/>
</dbReference>
<evidence type="ECO:0000256" key="2">
    <source>
        <dbReference type="ARBA" id="ARBA00022723"/>
    </source>
</evidence>
<keyword evidence="2 3" id="KW-0479">Metal-binding</keyword>
<dbReference type="Gene3D" id="1.20.120.450">
    <property type="entry name" value="dinb family like domain"/>
    <property type="match status" value="1"/>
</dbReference>
<organism evidence="4 5">
    <name type="scientific">Litchfieldia salsa</name>
    <dbReference type="NCBI Taxonomy" id="930152"/>
    <lineage>
        <taxon>Bacteria</taxon>
        <taxon>Bacillati</taxon>
        <taxon>Bacillota</taxon>
        <taxon>Bacilli</taxon>
        <taxon>Bacillales</taxon>
        <taxon>Bacillaceae</taxon>
        <taxon>Litchfieldia</taxon>
    </lineage>
</organism>
<dbReference type="InterPro" id="IPR034660">
    <property type="entry name" value="DinB/YfiT-like"/>
</dbReference>
<feature type="binding site" evidence="3">
    <location>
        <position position="47"/>
    </location>
    <ligand>
        <name>a divalent metal cation</name>
        <dbReference type="ChEBI" id="CHEBI:60240"/>
    </ligand>
</feature>
<reference evidence="5" key="1">
    <citation type="submission" date="2016-10" db="EMBL/GenBank/DDBJ databases">
        <authorList>
            <person name="Varghese N."/>
            <person name="Submissions S."/>
        </authorList>
    </citation>
    <scope>NUCLEOTIDE SEQUENCE [LARGE SCALE GENOMIC DNA]</scope>
    <source>
        <strain evidence="5">IBRC-M10078</strain>
    </source>
</reference>
<evidence type="ECO:0000313" key="5">
    <source>
        <dbReference type="Proteomes" id="UP000199159"/>
    </source>
</evidence>
<name>A0A1H0SU79_9BACI</name>
<protein>
    <submittedName>
        <fullName evidence="4">Uncharacterized damage-inducible protein DinB (Forms a four-helix bundle)</fullName>
    </submittedName>
</protein>
<accession>A0A1H0SU79</accession>
<dbReference type="InterPro" id="IPR007837">
    <property type="entry name" value="DinB"/>
</dbReference>
<proteinExistence type="inferred from homology"/>
<dbReference type="EMBL" id="FNJU01000003">
    <property type="protein sequence ID" value="SDP44808.1"/>
    <property type="molecule type" value="Genomic_DNA"/>
</dbReference>
<feature type="binding site" evidence="3">
    <location>
        <position position="125"/>
    </location>
    <ligand>
        <name>a divalent metal cation</name>
        <dbReference type="ChEBI" id="CHEBI:60240"/>
    </ligand>
</feature>
<keyword evidence="5" id="KW-1185">Reference proteome</keyword>
<dbReference type="AlphaFoldDB" id="A0A1H0SU79"/>
<dbReference type="OrthoDB" id="119432at2"/>
<evidence type="ECO:0000256" key="1">
    <source>
        <dbReference type="ARBA" id="ARBA00008635"/>
    </source>
</evidence>
<dbReference type="RefSeq" id="WP_090851653.1">
    <property type="nucleotide sequence ID" value="NZ_FNJU01000003.1"/>
</dbReference>
<dbReference type="GO" id="GO:0046872">
    <property type="term" value="F:metal ion binding"/>
    <property type="evidence" value="ECO:0007669"/>
    <property type="project" value="UniProtKB-KW"/>
</dbReference>